<sequence length="380" mass="42383">MTSFEIPPELLPYLIGSKTDFSSLQPSILKVNIIFVAAIVLTTGLRFVVRFRMLRSAGSDDLLMIVAVTFALLLSTSCLLGRHYGLGKHLWNLNSDITKLPQSVGEITKSLYGCYLAYATAITFTKYSIMATYLRIFPKGRLHYTVYAAGVIVTCFWLCSIFAIIFTCTPVQGAWDYSMDRKCIDIVMYFYIAAGFNIATDLLLCFLPLPTIWALRMPKTQRVVVCVLFGMGTFACVASTIRLTQLKSLTGYDISYQAVRSLNWSVIEVGTAIICASLSSLRPLAVRIMPSFFSHFTNPTRNLSDTVLTNHMSKIARNQSVSSKSAADIHIRRSFDVSELNGLPPADSQDRVRSAIVASVNHNWTRDFSRGSTEEIFETR</sequence>
<dbReference type="GO" id="GO:0016020">
    <property type="term" value="C:membrane"/>
    <property type="evidence" value="ECO:0007669"/>
    <property type="project" value="UniProtKB-SubCell"/>
</dbReference>
<feature type="transmembrane region" description="Helical" evidence="6">
    <location>
        <begin position="223"/>
        <end position="241"/>
    </location>
</feature>
<gene>
    <name evidence="8" type="ORF">IFR04_003993</name>
</gene>
<evidence type="ECO:0000313" key="8">
    <source>
        <dbReference type="EMBL" id="KAG4422923.1"/>
    </source>
</evidence>
<protein>
    <recommendedName>
        <fullName evidence="7">Rhodopsin domain-containing protein</fullName>
    </recommendedName>
</protein>
<dbReference type="OrthoDB" id="5429740at2759"/>
<feature type="transmembrane region" description="Helical" evidence="6">
    <location>
        <begin position="261"/>
        <end position="281"/>
    </location>
</feature>
<organism evidence="8 9">
    <name type="scientific">Cadophora malorum</name>
    <dbReference type="NCBI Taxonomy" id="108018"/>
    <lineage>
        <taxon>Eukaryota</taxon>
        <taxon>Fungi</taxon>
        <taxon>Dikarya</taxon>
        <taxon>Ascomycota</taxon>
        <taxon>Pezizomycotina</taxon>
        <taxon>Leotiomycetes</taxon>
        <taxon>Helotiales</taxon>
        <taxon>Ploettnerulaceae</taxon>
        <taxon>Cadophora</taxon>
    </lineage>
</organism>
<dbReference type="PANTHER" id="PTHR33048:SF131">
    <property type="entry name" value="INTEGRAL MEMBRANE PROTEIN"/>
    <property type="match status" value="1"/>
</dbReference>
<comment type="subcellular location">
    <subcellularLocation>
        <location evidence="1">Membrane</location>
        <topology evidence="1">Multi-pass membrane protein</topology>
    </subcellularLocation>
</comment>
<feature type="transmembrane region" description="Helical" evidence="6">
    <location>
        <begin position="28"/>
        <end position="49"/>
    </location>
</feature>
<dbReference type="Proteomes" id="UP000664132">
    <property type="component" value="Unassembled WGS sequence"/>
</dbReference>
<feature type="transmembrane region" description="Helical" evidence="6">
    <location>
        <begin position="61"/>
        <end position="84"/>
    </location>
</feature>
<accession>A0A8H7WDL1</accession>
<feature type="transmembrane region" description="Helical" evidence="6">
    <location>
        <begin position="146"/>
        <end position="166"/>
    </location>
</feature>
<evidence type="ECO:0000256" key="2">
    <source>
        <dbReference type="ARBA" id="ARBA00022692"/>
    </source>
</evidence>
<keyword evidence="2 6" id="KW-0812">Transmembrane</keyword>
<comment type="similarity">
    <text evidence="5">Belongs to the SAT4 family.</text>
</comment>
<dbReference type="EMBL" id="JAFJYH010000042">
    <property type="protein sequence ID" value="KAG4422923.1"/>
    <property type="molecule type" value="Genomic_DNA"/>
</dbReference>
<dbReference type="Pfam" id="PF20684">
    <property type="entry name" value="Fung_rhodopsin"/>
    <property type="match status" value="1"/>
</dbReference>
<evidence type="ECO:0000259" key="7">
    <source>
        <dbReference type="Pfam" id="PF20684"/>
    </source>
</evidence>
<dbReference type="AlphaFoldDB" id="A0A8H7WDL1"/>
<evidence type="ECO:0000256" key="5">
    <source>
        <dbReference type="ARBA" id="ARBA00038359"/>
    </source>
</evidence>
<dbReference type="InterPro" id="IPR052337">
    <property type="entry name" value="SAT4-like"/>
</dbReference>
<evidence type="ECO:0000313" key="9">
    <source>
        <dbReference type="Proteomes" id="UP000664132"/>
    </source>
</evidence>
<evidence type="ECO:0000256" key="6">
    <source>
        <dbReference type="SAM" id="Phobius"/>
    </source>
</evidence>
<evidence type="ECO:0000256" key="3">
    <source>
        <dbReference type="ARBA" id="ARBA00022989"/>
    </source>
</evidence>
<evidence type="ECO:0000256" key="1">
    <source>
        <dbReference type="ARBA" id="ARBA00004141"/>
    </source>
</evidence>
<keyword evidence="4 6" id="KW-0472">Membrane</keyword>
<name>A0A8H7WDL1_9HELO</name>
<dbReference type="PANTHER" id="PTHR33048">
    <property type="entry name" value="PTH11-LIKE INTEGRAL MEMBRANE PROTEIN (AFU_ORTHOLOGUE AFUA_5G11245)"/>
    <property type="match status" value="1"/>
</dbReference>
<keyword evidence="9" id="KW-1185">Reference proteome</keyword>
<comment type="caution">
    <text evidence="8">The sequence shown here is derived from an EMBL/GenBank/DDBJ whole genome shotgun (WGS) entry which is preliminary data.</text>
</comment>
<feature type="transmembrane region" description="Helical" evidence="6">
    <location>
        <begin position="115"/>
        <end position="134"/>
    </location>
</feature>
<feature type="domain" description="Rhodopsin" evidence="7">
    <location>
        <begin position="45"/>
        <end position="286"/>
    </location>
</feature>
<feature type="transmembrane region" description="Helical" evidence="6">
    <location>
        <begin position="186"/>
        <end position="211"/>
    </location>
</feature>
<evidence type="ECO:0000256" key="4">
    <source>
        <dbReference type="ARBA" id="ARBA00023136"/>
    </source>
</evidence>
<keyword evidence="3 6" id="KW-1133">Transmembrane helix</keyword>
<proteinExistence type="inferred from homology"/>
<dbReference type="InterPro" id="IPR049326">
    <property type="entry name" value="Rhodopsin_dom_fungi"/>
</dbReference>
<reference evidence="8" key="1">
    <citation type="submission" date="2021-02" db="EMBL/GenBank/DDBJ databases">
        <title>Genome sequence Cadophora malorum strain M34.</title>
        <authorList>
            <person name="Stefanovic E."/>
            <person name="Vu D."/>
            <person name="Scully C."/>
            <person name="Dijksterhuis J."/>
            <person name="Roader J."/>
            <person name="Houbraken J."/>
        </authorList>
    </citation>
    <scope>NUCLEOTIDE SEQUENCE</scope>
    <source>
        <strain evidence="8">M34</strain>
    </source>
</reference>